<comment type="subcellular location">
    <subcellularLocation>
        <location evidence="1">Nucleus</location>
    </subcellularLocation>
</comment>
<dbReference type="Gene3D" id="1.25.10.10">
    <property type="entry name" value="Leucine-rich Repeat Variant"/>
    <property type="match status" value="1"/>
</dbReference>
<protein>
    <recommendedName>
        <fullName evidence="5">Symplekin/Pta1 N-terminal domain-containing protein</fullName>
    </recommendedName>
</protein>
<dbReference type="AlphaFoldDB" id="A0AAV5QIE2"/>
<dbReference type="GeneID" id="90072517"/>
<comment type="caution">
    <text evidence="6">The sequence shown here is derived from an EMBL/GenBank/DDBJ whole genome shotgun (WGS) entry which is preliminary data.</text>
</comment>
<sequence length="614" mass="70959">MEDVDSQIKSLDNANALLVSNTELLPQILPQILSILLNNQEIKLLNWCLGFISNLLCFGCAFDIALRKQTSITICDTFVVLVSDSQYLKNKLLITQHPMLLKKFINISIDLLELSFSNVVDEDIDDEKSKDLWINMGKIKSFLMFQWNQKVPLAPLTEIDEDDESMVKNISTKLSLLKFFFKIIEIQAEMPQDPRKRRQRTIPKVCNDLQKLSTALIQDGTFAGEQLFDMTQESEDMLKFVMGLVVYKKNISCQILSAISFLLIKLLQKRSNYVRLVTPALIDVSFDDNFPVEKEMFTLNSGNAKDNFYRLKFKLHKRFSNRALKILIDYLFKNNHLNPYVQKEKMLSEMNEFEKLSSRYLDKINHLLMIQNEERTNKNLLTDLPHDYFKHIIHKVQQKQSKSHEQDDDYVVEPETELIDSYSSLFESVNDNPKFKFDLSTIPNNILVNLVLLSLDRAGTSELIHKLDSIGDRYVDIMEKAEKFPQIQENVITDGVPKNYNTINGATVNSYGKGNYKRIAANIKEDFKISKKSNANYTRKNNKKKVKFTPLQQHTRVKKTEGQGNTGHGADDEDGDDDYSPSFIDDYNEINDSKSAKTEVKNENNDEYDPTEFY</sequence>
<dbReference type="PANTHER" id="PTHR15245:SF20">
    <property type="entry name" value="SYMPLEKIN"/>
    <property type="match status" value="1"/>
</dbReference>
<accession>A0AAV5QIE2</accession>
<dbReference type="RefSeq" id="XP_064851538.1">
    <property type="nucleotide sequence ID" value="XM_064995466.1"/>
</dbReference>
<dbReference type="InterPro" id="IPR021850">
    <property type="entry name" value="Symplekin/Pta1"/>
</dbReference>
<dbReference type="Pfam" id="PF11935">
    <property type="entry name" value="SYMPK_PTA1_N"/>
    <property type="match status" value="1"/>
</dbReference>
<gene>
    <name evidence="6" type="ORF">DASC09_018630</name>
</gene>
<dbReference type="GO" id="GO:0005847">
    <property type="term" value="C:mRNA cleavage and polyadenylation specificity factor complex"/>
    <property type="evidence" value="ECO:0007669"/>
    <property type="project" value="TreeGrafter"/>
</dbReference>
<reference evidence="6 7" key="1">
    <citation type="journal article" date="2023" name="Elife">
        <title>Identification of key yeast species and microbe-microbe interactions impacting larval growth of Drosophila in the wild.</title>
        <authorList>
            <person name="Mure A."/>
            <person name="Sugiura Y."/>
            <person name="Maeda R."/>
            <person name="Honda K."/>
            <person name="Sakurai N."/>
            <person name="Takahashi Y."/>
            <person name="Watada M."/>
            <person name="Katoh T."/>
            <person name="Gotoh A."/>
            <person name="Gotoh Y."/>
            <person name="Taniguchi I."/>
            <person name="Nakamura K."/>
            <person name="Hayashi T."/>
            <person name="Katayama T."/>
            <person name="Uemura T."/>
            <person name="Hattori Y."/>
        </authorList>
    </citation>
    <scope>NUCLEOTIDE SEQUENCE [LARGE SCALE GENOMIC DNA]</scope>
    <source>
        <strain evidence="6 7">SC-9</strain>
    </source>
</reference>
<evidence type="ECO:0000313" key="7">
    <source>
        <dbReference type="Proteomes" id="UP001360560"/>
    </source>
</evidence>
<keyword evidence="2" id="KW-0507">mRNA processing</keyword>
<keyword evidence="3" id="KW-0539">Nucleus</keyword>
<dbReference type="InterPro" id="IPR032460">
    <property type="entry name" value="Symplekin/Pta1_N"/>
</dbReference>
<dbReference type="EMBL" id="BTFZ01000003">
    <property type="protein sequence ID" value="GMM34538.1"/>
    <property type="molecule type" value="Genomic_DNA"/>
</dbReference>
<evidence type="ECO:0000259" key="5">
    <source>
        <dbReference type="Pfam" id="PF11935"/>
    </source>
</evidence>
<evidence type="ECO:0000313" key="6">
    <source>
        <dbReference type="EMBL" id="GMM34538.1"/>
    </source>
</evidence>
<feature type="domain" description="Symplekin/Pta1 N-terminal" evidence="5">
    <location>
        <begin position="99"/>
        <end position="345"/>
    </location>
</feature>
<name>A0AAV5QIE2_9ASCO</name>
<dbReference type="Proteomes" id="UP001360560">
    <property type="component" value="Unassembled WGS sequence"/>
</dbReference>
<organism evidence="6 7">
    <name type="scientific">Saccharomycopsis crataegensis</name>
    <dbReference type="NCBI Taxonomy" id="43959"/>
    <lineage>
        <taxon>Eukaryota</taxon>
        <taxon>Fungi</taxon>
        <taxon>Dikarya</taxon>
        <taxon>Ascomycota</taxon>
        <taxon>Saccharomycotina</taxon>
        <taxon>Saccharomycetes</taxon>
        <taxon>Saccharomycopsidaceae</taxon>
        <taxon>Saccharomycopsis</taxon>
    </lineage>
</organism>
<dbReference type="PANTHER" id="PTHR15245">
    <property type="entry name" value="SYMPLEKIN-RELATED"/>
    <property type="match status" value="1"/>
</dbReference>
<evidence type="ECO:0000256" key="1">
    <source>
        <dbReference type="ARBA" id="ARBA00004123"/>
    </source>
</evidence>
<feature type="compositionally biased region" description="Acidic residues" evidence="4">
    <location>
        <begin position="605"/>
        <end position="614"/>
    </location>
</feature>
<evidence type="ECO:0000256" key="4">
    <source>
        <dbReference type="SAM" id="MobiDB-lite"/>
    </source>
</evidence>
<feature type="compositionally biased region" description="Basic and acidic residues" evidence="4">
    <location>
        <begin position="591"/>
        <end position="604"/>
    </location>
</feature>
<dbReference type="InterPro" id="IPR011989">
    <property type="entry name" value="ARM-like"/>
</dbReference>
<evidence type="ECO:0000256" key="2">
    <source>
        <dbReference type="ARBA" id="ARBA00022664"/>
    </source>
</evidence>
<keyword evidence="7" id="KW-1185">Reference proteome</keyword>
<proteinExistence type="predicted"/>
<feature type="region of interest" description="Disordered" evidence="4">
    <location>
        <begin position="550"/>
        <end position="614"/>
    </location>
</feature>
<evidence type="ECO:0000256" key="3">
    <source>
        <dbReference type="ARBA" id="ARBA00023242"/>
    </source>
</evidence>
<dbReference type="GO" id="GO:0006397">
    <property type="term" value="P:mRNA processing"/>
    <property type="evidence" value="ECO:0007669"/>
    <property type="project" value="UniProtKB-KW"/>
</dbReference>